<protein>
    <submittedName>
        <fullName evidence="1">YqeG family HAD IIIA-type phosphatase</fullName>
    </submittedName>
</protein>
<dbReference type="NCBIfam" id="TIGR01668">
    <property type="entry name" value="YqeG_hyp_ppase"/>
    <property type="match status" value="1"/>
</dbReference>
<dbReference type="Proteomes" id="UP000318093">
    <property type="component" value="Unassembled WGS sequence"/>
</dbReference>
<dbReference type="InterPro" id="IPR023214">
    <property type="entry name" value="HAD_sf"/>
</dbReference>
<dbReference type="GO" id="GO:0005737">
    <property type="term" value="C:cytoplasm"/>
    <property type="evidence" value="ECO:0007669"/>
    <property type="project" value="TreeGrafter"/>
</dbReference>
<dbReference type="InterPro" id="IPR036412">
    <property type="entry name" value="HAD-like_sf"/>
</dbReference>
<evidence type="ECO:0000313" key="1">
    <source>
        <dbReference type="EMBL" id="TMI81898.1"/>
    </source>
</evidence>
<sequence length="164" mass="18097">MLRWLRPTAQVATVYDIDLLALRERGIRGVILDLDNTIVPWGARQPGPELPGWIAAAKDAGFRLCIVSNNMGSRVTGLATMLGLPVVTGALKPRRKALRRALSQMGTTPDATALVGDQLLTDILGGNRLGLHTILVRPQSRREFPLTRLTRVVERALLRGRRHR</sequence>
<dbReference type="GO" id="GO:0008962">
    <property type="term" value="F:phosphatidylglycerophosphatase activity"/>
    <property type="evidence" value="ECO:0007669"/>
    <property type="project" value="InterPro"/>
</dbReference>
<dbReference type="InterPro" id="IPR010021">
    <property type="entry name" value="PGPP1/Gep4"/>
</dbReference>
<dbReference type="Gene3D" id="3.40.50.1000">
    <property type="entry name" value="HAD superfamily/HAD-like"/>
    <property type="match status" value="1"/>
</dbReference>
<accession>A0A537JEB7</accession>
<evidence type="ECO:0000313" key="2">
    <source>
        <dbReference type="Proteomes" id="UP000318093"/>
    </source>
</evidence>
<reference evidence="1 2" key="1">
    <citation type="journal article" date="2019" name="Nat. Microbiol.">
        <title>Mediterranean grassland soil C-N compound turnover is dependent on rainfall and depth, and is mediated by genomically divergent microorganisms.</title>
        <authorList>
            <person name="Diamond S."/>
            <person name="Andeer P.F."/>
            <person name="Li Z."/>
            <person name="Crits-Christoph A."/>
            <person name="Burstein D."/>
            <person name="Anantharaman K."/>
            <person name="Lane K.R."/>
            <person name="Thomas B.C."/>
            <person name="Pan C."/>
            <person name="Northen T.R."/>
            <person name="Banfield J.F."/>
        </authorList>
    </citation>
    <scope>NUCLEOTIDE SEQUENCE [LARGE SCALE GENOMIC DNA]</scope>
    <source>
        <strain evidence="1">NP_6</strain>
    </source>
</reference>
<dbReference type="EMBL" id="VBAN01000187">
    <property type="protein sequence ID" value="TMI81898.1"/>
    <property type="molecule type" value="Genomic_DNA"/>
</dbReference>
<dbReference type="AlphaFoldDB" id="A0A537JEB7"/>
<organism evidence="1 2">
    <name type="scientific">Candidatus Segetimicrobium genomatis</name>
    <dbReference type="NCBI Taxonomy" id="2569760"/>
    <lineage>
        <taxon>Bacteria</taxon>
        <taxon>Bacillati</taxon>
        <taxon>Candidatus Sysuimicrobiota</taxon>
        <taxon>Candidatus Sysuimicrobiia</taxon>
        <taxon>Candidatus Sysuimicrobiales</taxon>
        <taxon>Candidatus Segetimicrobiaceae</taxon>
        <taxon>Candidatus Segetimicrobium</taxon>
    </lineage>
</organism>
<gene>
    <name evidence="1" type="ORF">E6H03_06405</name>
</gene>
<dbReference type="PANTHER" id="PTHR19288">
    <property type="entry name" value="4-NITROPHENYLPHOSPHATASE-RELATED"/>
    <property type="match status" value="1"/>
</dbReference>
<dbReference type="SUPFAM" id="SSF56784">
    <property type="entry name" value="HAD-like"/>
    <property type="match status" value="1"/>
</dbReference>
<comment type="caution">
    <text evidence="1">The sequence shown here is derived from an EMBL/GenBank/DDBJ whole genome shotgun (WGS) entry which is preliminary data.</text>
</comment>
<proteinExistence type="predicted"/>
<name>A0A537JEB7_9BACT</name>
<dbReference type="PANTHER" id="PTHR19288:SF25">
    <property type="entry name" value="PHOSPHATIDYLGLYCEROPHOSPHATASE GEP4, MITOCHONDRIAL"/>
    <property type="match status" value="1"/>
</dbReference>
<dbReference type="NCBIfam" id="TIGR01662">
    <property type="entry name" value="HAD-SF-IIIA"/>
    <property type="match status" value="1"/>
</dbReference>
<dbReference type="InterPro" id="IPR006549">
    <property type="entry name" value="HAD-SF_hydro_IIIA"/>
</dbReference>
<dbReference type="Pfam" id="PF13242">
    <property type="entry name" value="Hydrolase_like"/>
    <property type="match status" value="1"/>
</dbReference>
<dbReference type="CDD" id="cd16416">
    <property type="entry name" value="HAD_BsYqeG-like"/>
    <property type="match status" value="1"/>
</dbReference>